<feature type="transmembrane region" description="Helical" evidence="1">
    <location>
        <begin position="78"/>
        <end position="98"/>
    </location>
</feature>
<accession>A0ABX6P2F0</accession>
<keyword evidence="1" id="KW-0472">Membrane</keyword>
<dbReference type="EMBL" id="CP053418">
    <property type="protein sequence ID" value="QJW84234.1"/>
    <property type="molecule type" value="Genomic_DNA"/>
</dbReference>
<dbReference type="Proteomes" id="UP000500826">
    <property type="component" value="Chromosome"/>
</dbReference>
<reference evidence="2 3" key="2">
    <citation type="submission" date="2020-05" db="EMBL/GenBank/DDBJ databases">
        <authorList>
            <person name="Khan S.A."/>
            <person name="Jeon C.O."/>
            <person name="Chun B.H."/>
        </authorList>
    </citation>
    <scope>NUCLEOTIDE SEQUENCE [LARGE SCALE GENOMIC DNA]</scope>
    <source>
        <strain evidence="2 3">H242</strain>
    </source>
</reference>
<evidence type="ECO:0000313" key="2">
    <source>
        <dbReference type="EMBL" id="QJW84234.1"/>
    </source>
</evidence>
<keyword evidence="1" id="KW-1133">Transmembrane helix</keyword>
<keyword evidence="3" id="KW-1185">Reference proteome</keyword>
<proteinExistence type="predicted"/>
<reference evidence="2 3" key="1">
    <citation type="submission" date="2020-05" db="EMBL/GenBank/DDBJ databases">
        <title>Ramlibacter rhizophilus sp. nov., isolated from rhizosphere soil of national flower Mugunghwa from South Korea.</title>
        <authorList>
            <person name="Zheng-Fei Y."/>
            <person name="Huan T."/>
        </authorList>
    </citation>
    <scope>NUCLEOTIDE SEQUENCE [LARGE SCALE GENOMIC DNA]</scope>
    <source>
        <strain evidence="2 3">H242</strain>
    </source>
</reference>
<organism evidence="2 3">
    <name type="scientific">Ramlibacter terrae</name>
    <dbReference type="NCBI Taxonomy" id="2732511"/>
    <lineage>
        <taxon>Bacteria</taxon>
        <taxon>Pseudomonadati</taxon>
        <taxon>Pseudomonadota</taxon>
        <taxon>Betaproteobacteria</taxon>
        <taxon>Burkholderiales</taxon>
        <taxon>Comamonadaceae</taxon>
        <taxon>Ramlibacter</taxon>
    </lineage>
</organism>
<sequence>MRGLNRVGMLEVHGSGDNIGAVYRTLGQQAPTMERPIMLSGGNLAIMGNNGLRTEVNTRDPSGRGIMKEAQPGLFERGYWWLLPIVLLALFVALLVFASRMRRSRAAAGDK</sequence>
<protein>
    <submittedName>
        <fullName evidence="2">Uncharacterized protein</fullName>
    </submittedName>
</protein>
<keyword evidence="1" id="KW-0812">Transmembrane</keyword>
<evidence type="ECO:0000313" key="3">
    <source>
        <dbReference type="Proteomes" id="UP000500826"/>
    </source>
</evidence>
<name>A0ABX6P2F0_9BURK</name>
<gene>
    <name evidence="2" type="ORF">HK414_11485</name>
</gene>
<evidence type="ECO:0000256" key="1">
    <source>
        <dbReference type="SAM" id="Phobius"/>
    </source>
</evidence>